<keyword evidence="6 8" id="KW-0611">Plant defense</keyword>
<proteinExistence type="inferred from homology"/>
<dbReference type="PROSITE" id="PS00275">
    <property type="entry name" value="SHIGA_RICIN"/>
    <property type="match status" value="1"/>
</dbReference>
<dbReference type="InterPro" id="IPR017988">
    <property type="entry name" value="Ribosome_inactivat_prot_CS"/>
</dbReference>
<dbReference type="InterPro" id="IPR036041">
    <property type="entry name" value="Ribosome-inact_prot_sf"/>
</dbReference>
<keyword evidence="4 8" id="KW-0800">Toxin</keyword>
<dbReference type="PRINTS" id="PR00396">
    <property type="entry name" value="SHIGARICIN"/>
</dbReference>
<name>A0AAW1LGU9_SAPOF</name>
<keyword evidence="7 8" id="KW-0652">Protein synthesis inhibitor</keyword>
<evidence type="ECO:0000313" key="9">
    <source>
        <dbReference type="EMBL" id="KAK9732734.1"/>
    </source>
</evidence>
<dbReference type="InterPro" id="IPR016139">
    <property type="entry name" value="Ribosome_inactivat_prot_sub2"/>
</dbReference>
<dbReference type="InterPro" id="IPR001574">
    <property type="entry name" value="Ribosome_inactivat_prot"/>
</dbReference>
<evidence type="ECO:0000256" key="6">
    <source>
        <dbReference type="ARBA" id="ARBA00022821"/>
    </source>
</evidence>
<dbReference type="GO" id="GO:0017148">
    <property type="term" value="P:negative regulation of translation"/>
    <property type="evidence" value="ECO:0007669"/>
    <property type="project" value="UniProtKB-KW"/>
</dbReference>
<dbReference type="PANTHER" id="PTHR33453:SF34">
    <property type="entry name" value="RIBOSOME-INACTIVATING PROTEIN"/>
    <property type="match status" value="1"/>
</dbReference>
<comment type="similarity">
    <text evidence="2">Belongs to the ribosome-inactivating protein family. Type 1 RIP subfamily.</text>
</comment>
<evidence type="ECO:0000256" key="8">
    <source>
        <dbReference type="RuleBase" id="RU004915"/>
    </source>
</evidence>
<accession>A0AAW1LGU9</accession>
<dbReference type="AlphaFoldDB" id="A0AAW1LGU9"/>
<dbReference type="InterPro" id="IPR016138">
    <property type="entry name" value="Ribosome_inactivat_prot_sub1"/>
</dbReference>
<evidence type="ECO:0000256" key="3">
    <source>
        <dbReference type="ARBA" id="ARBA00012001"/>
    </source>
</evidence>
<sequence>MILEEGCPNRRCHNSAKSPELTTLERKLISRTPRRKYSPSRCSPVPITVLEIRSCASNAQIKSILKQKIYLFLKLINCIVQPSSLATIAWILLQFSAWTTTDAVTSITLDLVNPTAGQYSSFVDKIRNNVKDPNLKYGGTDIAVIGPPSKEKFLRINFQSSRGTVSLGLKRDNLYVVAYLAMDNTNVNRAYYFRSEITSAELTALFPEATTANQKALEYTEDYQSIEKNAQITQGDQSRKELGLGIDLLSTSMEAVNKKARVVKDEARFLLIAIQMTAEAARFRYIQNLVIKNFPNKFNSENKVIQFEVNWKKISTAIYGDAKNGVFNKDYDFGFGKVRQVKDLQMGLLMYLGKPKSSNEANSTAYATTVL</sequence>
<dbReference type="GO" id="GO:0030598">
    <property type="term" value="F:rRNA N-glycosylase activity"/>
    <property type="evidence" value="ECO:0007669"/>
    <property type="project" value="UniProtKB-EC"/>
</dbReference>
<dbReference type="Pfam" id="PF00161">
    <property type="entry name" value="RIP"/>
    <property type="match status" value="1"/>
</dbReference>
<dbReference type="Gene3D" id="4.10.470.10">
    <property type="entry name" value="Ricin (A Subunit), domain 2"/>
    <property type="match status" value="1"/>
</dbReference>
<dbReference type="Proteomes" id="UP001443914">
    <property type="component" value="Unassembled WGS sequence"/>
</dbReference>
<evidence type="ECO:0000256" key="5">
    <source>
        <dbReference type="ARBA" id="ARBA00022801"/>
    </source>
</evidence>
<keyword evidence="10" id="KW-1185">Reference proteome</keyword>
<comment type="caution">
    <text evidence="9">The sequence shown here is derived from an EMBL/GenBank/DDBJ whole genome shotgun (WGS) entry which is preliminary data.</text>
</comment>
<evidence type="ECO:0000256" key="1">
    <source>
        <dbReference type="ARBA" id="ARBA00000237"/>
    </source>
</evidence>
<gene>
    <name evidence="9" type="ORF">RND81_04G018400</name>
</gene>
<reference evidence="9" key="1">
    <citation type="submission" date="2024-03" db="EMBL/GenBank/DDBJ databases">
        <title>WGS assembly of Saponaria officinalis var. Norfolk2.</title>
        <authorList>
            <person name="Jenkins J."/>
            <person name="Shu S."/>
            <person name="Grimwood J."/>
            <person name="Barry K."/>
            <person name="Goodstein D."/>
            <person name="Schmutz J."/>
            <person name="Leebens-Mack J."/>
            <person name="Osbourn A."/>
        </authorList>
    </citation>
    <scope>NUCLEOTIDE SEQUENCE [LARGE SCALE GENOMIC DNA]</scope>
    <source>
        <strain evidence="9">JIC</strain>
    </source>
</reference>
<dbReference type="SUPFAM" id="SSF56371">
    <property type="entry name" value="Ribosome inactivating proteins (RIP)"/>
    <property type="match status" value="1"/>
</dbReference>
<dbReference type="EMBL" id="JBDFQZ010000004">
    <property type="protein sequence ID" value="KAK9732734.1"/>
    <property type="molecule type" value="Genomic_DNA"/>
</dbReference>
<dbReference type="InterPro" id="IPR017989">
    <property type="entry name" value="Ribosome_inactivat_1/2"/>
</dbReference>
<keyword evidence="5 8" id="KW-0378">Hydrolase</keyword>
<evidence type="ECO:0000313" key="10">
    <source>
        <dbReference type="Proteomes" id="UP001443914"/>
    </source>
</evidence>
<organism evidence="9 10">
    <name type="scientific">Saponaria officinalis</name>
    <name type="common">Common soapwort</name>
    <name type="synonym">Lychnis saponaria</name>
    <dbReference type="NCBI Taxonomy" id="3572"/>
    <lineage>
        <taxon>Eukaryota</taxon>
        <taxon>Viridiplantae</taxon>
        <taxon>Streptophyta</taxon>
        <taxon>Embryophyta</taxon>
        <taxon>Tracheophyta</taxon>
        <taxon>Spermatophyta</taxon>
        <taxon>Magnoliopsida</taxon>
        <taxon>eudicotyledons</taxon>
        <taxon>Gunneridae</taxon>
        <taxon>Pentapetalae</taxon>
        <taxon>Caryophyllales</taxon>
        <taxon>Caryophyllaceae</taxon>
        <taxon>Caryophylleae</taxon>
        <taxon>Saponaria</taxon>
    </lineage>
</organism>
<dbReference type="EC" id="3.2.2.22" evidence="3 8"/>
<evidence type="ECO:0000256" key="7">
    <source>
        <dbReference type="ARBA" id="ARBA00023193"/>
    </source>
</evidence>
<dbReference type="GO" id="GO:0006952">
    <property type="term" value="P:defense response"/>
    <property type="evidence" value="ECO:0007669"/>
    <property type="project" value="UniProtKB-KW"/>
</dbReference>
<dbReference type="PANTHER" id="PTHR33453">
    <property type="match status" value="1"/>
</dbReference>
<protein>
    <recommendedName>
        <fullName evidence="3 8">rRNA N-glycosylase</fullName>
        <ecNumber evidence="3 8">3.2.2.22</ecNumber>
    </recommendedName>
</protein>
<evidence type="ECO:0000256" key="2">
    <source>
        <dbReference type="ARBA" id="ARBA00008544"/>
    </source>
</evidence>
<evidence type="ECO:0000256" key="4">
    <source>
        <dbReference type="ARBA" id="ARBA00022656"/>
    </source>
</evidence>
<comment type="catalytic activity">
    <reaction evidence="1 8">
        <text>Endohydrolysis of the N-glycosidic bond at one specific adenosine on the 28S rRNA.</text>
        <dbReference type="EC" id="3.2.2.22"/>
    </reaction>
</comment>
<dbReference type="GO" id="GO:0090729">
    <property type="term" value="F:toxin activity"/>
    <property type="evidence" value="ECO:0007669"/>
    <property type="project" value="UniProtKB-KW"/>
</dbReference>
<dbReference type="Gene3D" id="3.40.420.10">
    <property type="entry name" value="Ricin (A subunit), domain 1"/>
    <property type="match status" value="1"/>
</dbReference>